<name>A0A9W6B0A1_9LACO</name>
<dbReference type="AlphaFoldDB" id="A0A9W6B0A1"/>
<evidence type="ECO:0000313" key="1">
    <source>
        <dbReference type="EMBL" id="GLB46108.1"/>
    </source>
</evidence>
<accession>A0A9W6B0A1</accession>
<dbReference type="EMBL" id="BRPL01000002">
    <property type="protein sequence ID" value="GLB46108.1"/>
    <property type="molecule type" value="Genomic_DNA"/>
</dbReference>
<protein>
    <recommendedName>
        <fullName evidence="3">Thioredoxin domain-containing protein</fullName>
    </recommendedName>
</protein>
<reference evidence="1" key="2">
    <citation type="journal article" date="2023" name="PLoS ONE">
        <title>Philodulcilactobacillus myokoensis gen. nov., sp. nov., a fructophilic, acidophilic, and agar-phobic lactic acid bacterium isolated from fermented vegetable extracts.</title>
        <authorList>
            <person name="Kouya T."/>
            <person name="Ishiyama Y."/>
            <person name="Ohashi S."/>
            <person name="Kumakubo R."/>
            <person name="Yamazaki T."/>
            <person name="Otaki T."/>
        </authorList>
    </citation>
    <scope>NUCLEOTIDE SEQUENCE</scope>
    <source>
        <strain evidence="1">WR16-4</strain>
    </source>
</reference>
<dbReference type="SUPFAM" id="SSF52833">
    <property type="entry name" value="Thioredoxin-like"/>
    <property type="match status" value="1"/>
</dbReference>
<reference evidence="1" key="1">
    <citation type="submission" date="2022-07" db="EMBL/GenBank/DDBJ databases">
        <authorList>
            <person name="Kouya T."/>
            <person name="Ishiyama Y."/>
        </authorList>
    </citation>
    <scope>NUCLEOTIDE SEQUENCE</scope>
    <source>
        <strain evidence="1">WR16-4</strain>
    </source>
</reference>
<comment type="caution">
    <text evidence="1">The sequence shown here is derived from an EMBL/GenBank/DDBJ whole genome shotgun (WGS) entry which is preliminary data.</text>
</comment>
<keyword evidence="2" id="KW-1185">Reference proteome</keyword>
<dbReference type="Proteomes" id="UP001144204">
    <property type="component" value="Unassembled WGS sequence"/>
</dbReference>
<dbReference type="InterPro" id="IPR036249">
    <property type="entry name" value="Thioredoxin-like_sf"/>
</dbReference>
<evidence type="ECO:0008006" key="3">
    <source>
        <dbReference type="Google" id="ProtNLM"/>
    </source>
</evidence>
<dbReference type="Gene3D" id="3.40.30.10">
    <property type="entry name" value="Glutaredoxin"/>
    <property type="match status" value="1"/>
</dbReference>
<dbReference type="Pfam" id="PF20207">
    <property type="entry name" value="DUF6568"/>
    <property type="match status" value="1"/>
</dbReference>
<organism evidence="1 2">
    <name type="scientific">Philodulcilactobacillus myokoensis</name>
    <dbReference type="NCBI Taxonomy" id="2929573"/>
    <lineage>
        <taxon>Bacteria</taxon>
        <taxon>Bacillati</taxon>
        <taxon>Bacillota</taxon>
        <taxon>Bacilli</taxon>
        <taxon>Lactobacillales</taxon>
        <taxon>Lactobacillaceae</taxon>
        <taxon>Philodulcilactobacillus</taxon>
    </lineage>
</organism>
<dbReference type="InterPro" id="IPR046698">
    <property type="entry name" value="PedC-like"/>
</dbReference>
<gene>
    <name evidence="1" type="ORF">WR164_00870</name>
</gene>
<evidence type="ECO:0000313" key="2">
    <source>
        <dbReference type="Proteomes" id="UP001144204"/>
    </source>
</evidence>
<proteinExistence type="predicted"/>
<dbReference type="RefSeq" id="WP_286135566.1">
    <property type="nucleotide sequence ID" value="NZ_BRPL01000002.1"/>
</dbReference>
<sequence>MNQDQYKENADHLDERSINVINNRIGVNEHIIVFMGQPNDSKSERIMNNLAHTVSQLGMDQDVFYVNTIKRSHALENFMAKFHLKNIPNLAVYNNGELDVQYQGNFDKRDLQDFLKNHQ</sequence>